<accession>A0A0R3PE86</accession>
<keyword evidence="2" id="KW-1185">Reference proteome</keyword>
<dbReference type="WBParaSite" id="ACOC_0000234301-mRNA-1">
    <property type="protein sequence ID" value="ACOC_0000234301-mRNA-1"/>
    <property type="gene ID" value="ACOC_0000234301"/>
</dbReference>
<organism evidence="3">
    <name type="scientific">Angiostrongylus costaricensis</name>
    <name type="common">Nematode worm</name>
    <dbReference type="NCBI Taxonomy" id="334426"/>
    <lineage>
        <taxon>Eukaryota</taxon>
        <taxon>Metazoa</taxon>
        <taxon>Ecdysozoa</taxon>
        <taxon>Nematoda</taxon>
        <taxon>Chromadorea</taxon>
        <taxon>Rhabditida</taxon>
        <taxon>Rhabditina</taxon>
        <taxon>Rhabditomorpha</taxon>
        <taxon>Strongyloidea</taxon>
        <taxon>Metastrongylidae</taxon>
        <taxon>Angiostrongylus</taxon>
    </lineage>
</organism>
<evidence type="ECO:0000313" key="2">
    <source>
        <dbReference type="Proteomes" id="UP000267027"/>
    </source>
</evidence>
<gene>
    <name evidence="1" type="ORF">ACOC_LOCUS2344</name>
</gene>
<reference evidence="1 2" key="2">
    <citation type="submission" date="2018-11" db="EMBL/GenBank/DDBJ databases">
        <authorList>
            <consortium name="Pathogen Informatics"/>
        </authorList>
    </citation>
    <scope>NUCLEOTIDE SEQUENCE [LARGE SCALE GENOMIC DNA]</scope>
    <source>
        <strain evidence="1 2">Costa Rica</strain>
    </source>
</reference>
<dbReference type="EMBL" id="UYYA01000458">
    <property type="protein sequence ID" value="VDM53929.1"/>
    <property type="molecule type" value="Genomic_DNA"/>
</dbReference>
<name>A0A0R3PE86_ANGCS</name>
<sequence length="92" mass="9806">MFTSGPGVYEKTYLWYNSKAVSVGKLFEAVACRVGGLPGLNLLPDDKHDEVKIVGGTNEGAERVELSTLAKVVGVLLAGSVAADRFKVVIWP</sequence>
<dbReference type="Proteomes" id="UP000267027">
    <property type="component" value="Unassembled WGS sequence"/>
</dbReference>
<proteinExistence type="predicted"/>
<protein>
    <submittedName>
        <fullName evidence="3">Iso_dh domain-containing protein</fullName>
    </submittedName>
</protein>
<reference evidence="3" key="1">
    <citation type="submission" date="2017-02" db="UniProtKB">
        <authorList>
            <consortium name="WormBaseParasite"/>
        </authorList>
    </citation>
    <scope>IDENTIFICATION</scope>
</reference>
<evidence type="ECO:0000313" key="3">
    <source>
        <dbReference type="WBParaSite" id="ACOC_0000234301-mRNA-1"/>
    </source>
</evidence>
<evidence type="ECO:0000313" key="1">
    <source>
        <dbReference type="EMBL" id="VDM53929.1"/>
    </source>
</evidence>
<dbReference type="AlphaFoldDB" id="A0A0R3PE86"/>